<evidence type="ECO:0000256" key="7">
    <source>
        <dbReference type="SAM" id="Phobius"/>
    </source>
</evidence>
<accession>A0ABW9F260</accession>
<dbReference type="PANTHER" id="PTHR30086:SF19">
    <property type="entry name" value="THREONINE EFFLUX PROTEIN"/>
    <property type="match status" value="1"/>
</dbReference>
<dbReference type="PIRSF" id="PIRSF006324">
    <property type="entry name" value="LeuE"/>
    <property type="match status" value="1"/>
</dbReference>
<dbReference type="GeneID" id="93969126"/>
<evidence type="ECO:0000313" key="8">
    <source>
        <dbReference type="EMBL" id="MFM1348421.1"/>
    </source>
</evidence>
<keyword evidence="6 7" id="KW-0472">Membrane</keyword>
<keyword evidence="4 7" id="KW-0812">Transmembrane</keyword>
<evidence type="ECO:0000313" key="9">
    <source>
        <dbReference type="Proteomes" id="UP001629523"/>
    </source>
</evidence>
<comment type="similarity">
    <text evidence="2">Belongs to the Rht family.</text>
</comment>
<feature type="transmembrane region" description="Helical" evidence="7">
    <location>
        <begin position="69"/>
        <end position="87"/>
    </location>
</feature>
<comment type="subcellular location">
    <subcellularLocation>
        <location evidence="1">Cell membrane</location>
        <topology evidence="1">Multi-pass membrane protein</topology>
    </subcellularLocation>
</comment>
<feature type="transmembrane region" description="Helical" evidence="7">
    <location>
        <begin position="150"/>
        <end position="174"/>
    </location>
</feature>
<evidence type="ECO:0000256" key="2">
    <source>
        <dbReference type="ARBA" id="ARBA00007928"/>
    </source>
</evidence>
<dbReference type="Proteomes" id="UP001629523">
    <property type="component" value="Unassembled WGS sequence"/>
</dbReference>
<evidence type="ECO:0000256" key="3">
    <source>
        <dbReference type="ARBA" id="ARBA00022475"/>
    </source>
</evidence>
<sequence>MLMLFLTVALVHLVALMSPGPDFFFVSQTAASRSRREAMMGVTGISLGIVVWAGVALMGLNLILQKMAWLHQIIMVGGGLYLCWMGWQLLKSARSKRDTSEAEVQVALPARGRTFLRGFLTNLSNPKAVIYFGSVFSLFVGDNVTAGARWGLFVLIVAETFVWFSIVACVFALPVMRRGYQRLSKWIDGLAGVLFAGFGIHLILSR</sequence>
<feature type="transmembrane region" description="Helical" evidence="7">
    <location>
        <begin position="44"/>
        <end position="64"/>
    </location>
</feature>
<name>A0ABW9F260_9GAMM</name>
<reference evidence="8 9" key="1">
    <citation type="journal article" date="2024" name="Infect. Genet. Evol.">
        <title>Characteristics and comparative genome analysis of Yersinia enterocolitica and related species associated with human infections in Switzerland 2019-2023.</title>
        <authorList>
            <person name="Stevens M.J.A."/>
            <person name="Horlbog J.A."/>
            <person name="Diethelm A."/>
            <person name="Stephan R."/>
            <person name="Nuesch-Inderbinen M."/>
        </authorList>
    </citation>
    <scope>NUCLEOTIDE SEQUENCE [LARGE SCALE GENOMIC DNA]</scope>
    <source>
        <strain evidence="8 9">N20-0302</strain>
    </source>
</reference>
<dbReference type="NCBIfam" id="NF007591">
    <property type="entry name" value="PRK10229.1"/>
    <property type="match status" value="1"/>
</dbReference>
<keyword evidence="5 7" id="KW-1133">Transmembrane helix</keyword>
<keyword evidence="3" id="KW-1003">Cell membrane</keyword>
<feature type="transmembrane region" description="Helical" evidence="7">
    <location>
        <begin position="186"/>
        <end position="204"/>
    </location>
</feature>
<dbReference type="NCBIfam" id="TIGR00949">
    <property type="entry name" value="2A76"/>
    <property type="match status" value="1"/>
</dbReference>
<evidence type="ECO:0000256" key="6">
    <source>
        <dbReference type="ARBA" id="ARBA00023136"/>
    </source>
</evidence>
<evidence type="ECO:0000256" key="5">
    <source>
        <dbReference type="ARBA" id="ARBA00022989"/>
    </source>
</evidence>
<organism evidence="8 9">
    <name type="scientific">Yersinia proxima</name>
    <dbReference type="NCBI Taxonomy" id="2890316"/>
    <lineage>
        <taxon>Bacteria</taxon>
        <taxon>Pseudomonadati</taxon>
        <taxon>Pseudomonadota</taxon>
        <taxon>Gammaproteobacteria</taxon>
        <taxon>Enterobacterales</taxon>
        <taxon>Yersiniaceae</taxon>
        <taxon>Yersinia</taxon>
    </lineage>
</organism>
<dbReference type="InterPro" id="IPR004778">
    <property type="entry name" value="Homoserine/Threonine_efflux"/>
</dbReference>
<proteinExistence type="inferred from homology"/>
<keyword evidence="9" id="KW-1185">Reference proteome</keyword>
<gene>
    <name evidence="8" type="primary">rhtC</name>
    <name evidence="8" type="ORF">WFP14_17885</name>
</gene>
<dbReference type="InterPro" id="IPR001123">
    <property type="entry name" value="LeuE-type"/>
</dbReference>
<dbReference type="EMBL" id="JBBEST010000011">
    <property type="protein sequence ID" value="MFM1348421.1"/>
    <property type="molecule type" value="Genomic_DNA"/>
</dbReference>
<comment type="caution">
    <text evidence="8">The sequence shown here is derived from an EMBL/GenBank/DDBJ whole genome shotgun (WGS) entry which is preliminary data.</text>
</comment>
<protein>
    <submittedName>
        <fullName evidence="8">Threonine export protein RhtC</fullName>
    </submittedName>
</protein>
<dbReference type="PANTHER" id="PTHR30086">
    <property type="entry name" value="ARGININE EXPORTER PROTEIN ARGO"/>
    <property type="match status" value="1"/>
</dbReference>
<evidence type="ECO:0000256" key="4">
    <source>
        <dbReference type="ARBA" id="ARBA00022692"/>
    </source>
</evidence>
<dbReference type="Pfam" id="PF01810">
    <property type="entry name" value="LysE"/>
    <property type="match status" value="1"/>
</dbReference>
<evidence type="ECO:0000256" key="1">
    <source>
        <dbReference type="ARBA" id="ARBA00004651"/>
    </source>
</evidence>
<dbReference type="RefSeq" id="WP_077295559.1">
    <property type="nucleotide sequence ID" value="NZ_CABHYG010000002.1"/>
</dbReference>